<dbReference type="AlphaFoldDB" id="A0A0B7FJQ1"/>
<keyword evidence="2" id="KW-1185">Reference proteome</keyword>
<dbReference type="EMBL" id="LN679102">
    <property type="protein sequence ID" value="CEL58206.1"/>
    <property type="molecule type" value="Genomic_DNA"/>
</dbReference>
<proteinExistence type="predicted"/>
<dbReference type="Proteomes" id="UP000059188">
    <property type="component" value="Unassembled WGS sequence"/>
</dbReference>
<organism evidence="1 2">
    <name type="scientific">Thanatephorus cucumeris (strain AG1-IB / isolate 7/3/14)</name>
    <name type="common">Lettuce bottom rot fungus</name>
    <name type="synonym">Rhizoctonia solani</name>
    <dbReference type="NCBI Taxonomy" id="1108050"/>
    <lineage>
        <taxon>Eukaryota</taxon>
        <taxon>Fungi</taxon>
        <taxon>Dikarya</taxon>
        <taxon>Basidiomycota</taxon>
        <taxon>Agaricomycotina</taxon>
        <taxon>Agaricomycetes</taxon>
        <taxon>Cantharellales</taxon>
        <taxon>Ceratobasidiaceae</taxon>
        <taxon>Rhizoctonia</taxon>
        <taxon>Rhizoctonia solani AG-1</taxon>
    </lineage>
</organism>
<evidence type="ECO:0000313" key="1">
    <source>
        <dbReference type="EMBL" id="CEL58206.1"/>
    </source>
</evidence>
<accession>A0A0B7FJQ1</accession>
<evidence type="ECO:0000313" key="2">
    <source>
        <dbReference type="Proteomes" id="UP000059188"/>
    </source>
</evidence>
<gene>
    <name evidence="1" type="ORF">RSOLAG1IB_02951</name>
</gene>
<protein>
    <submittedName>
        <fullName evidence="1">Uncharacterized protein</fullName>
    </submittedName>
</protein>
<name>A0A0B7FJQ1_THACB</name>
<sequence>MSESTNNQFSPDNTTATHRYTGDTIKLQANDDDMFVVNESHVTKLAVLNRLIEENRRTNPSSATILVRGDSNLVSDFSNTFELLNAS</sequence>
<reference evidence="1 2" key="1">
    <citation type="submission" date="2014-11" db="EMBL/GenBank/DDBJ databases">
        <authorList>
            <person name="Wibberg Daniel"/>
        </authorList>
    </citation>
    <scope>NUCLEOTIDE SEQUENCE [LARGE SCALE GENOMIC DNA]</scope>
    <source>
        <strain evidence="1">Rhizoctonia solani AG1-IB 7/3/14</strain>
    </source>
</reference>